<accession>A0A1I7RWN2</accession>
<dbReference type="InterPro" id="IPR005312">
    <property type="entry name" value="DUF1759"/>
</dbReference>
<protein>
    <submittedName>
        <fullName evidence="3">Integrase catalytic domain-containing protein</fullName>
    </submittedName>
</protein>
<proteinExistence type="predicted"/>
<feature type="compositionally biased region" description="Polar residues" evidence="1">
    <location>
        <begin position="1189"/>
        <end position="1215"/>
    </location>
</feature>
<feature type="region of interest" description="Disordered" evidence="1">
    <location>
        <begin position="1161"/>
        <end position="1215"/>
    </location>
</feature>
<evidence type="ECO:0000256" key="1">
    <source>
        <dbReference type="SAM" id="MobiDB-lite"/>
    </source>
</evidence>
<organism evidence="2 3">
    <name type="scientific">Bursaphelenchus xylophilus</name>
    <name type="common">Pinewood nematode worm</name>
    <name type="synonym">Aphelenchoides xylophilus</name>
    <dbReference type="NCBI Taxonomy" id="6326"/>
    <lineage>
        <taxon>Eukaryota</taxon>
        <taxon>Metazoa</taxon>
        <taxon>Ecdysozoa</taxon>
        <taxon>Nematoda</taxon>
        <taxon>Chromadorea</taxon>
        <taxon>Rhabditida</taxon>
        <taxon>Tylenchina</taxon>
        <taxon>Tylenchomorpha</taxon>
        <taxon>Aphelenchoidea</taxon>
        <taxon>Aphelenchoididae</taxon>
        <taxon>Bursaphelenchus</taxon>
    </lineage>
</organism>
<name>A0A1I7RWN2_BURXY</name>
<evidence type="ECO:0000313" key="3">
    <source>
        <dbReference type="WBParaSite" id="BXY_0514500.1"/>
    </source>
</evidence>
<dbReference type="PANTHER" id="PTHR47331:SF1">
    <property type="entry name" value="GAG-LIKE PROTEIN"/>
    <property type="match status" value="1"/>
</dbReference>
<feature type="compositionally biased region" description="Polar residues" evidence="1">
    <location>
        <begin position="22"/>
        <end position="48"/>
    </location>
</feature>
<reference evidence="3" key="1">
    <citation type="submission" date="2016-11" db="UniProtKB">
        <authorList>
            <consortium name="WormBaseParasite"/>
        </authorList>
    </citation>
    <scope>IDENTIFICATION</scope>
</reference>
<evidence type="ECO:0000313" key="2">
    <source>
        <dbReference type="Proteomes" id="UP000095284"/>
    </source>
</evidence>
<feature type="region of interest" description="Disordered" evidence="1">
    <location>
        <begin position="1"/>
        <end position="48"/>
    </location>
</feature>
<dbReference type="WBParaSite" id="BXY_0514500.1">
    <property type="protein sequence ID" value="BXY_0514500.1"/>
    <property type="gene ID" value="BXY_0514500"/>
</dbReference>
<dbReference type="PANTHER" id="PTHR47331">
    <property type="entry name" value="PHD-TYPE DOMAIN-CONTAINING PROTEIN"/>
    <property type="match status" value="1"/>
</dbReference>
<dbReference type="Proteomes" id="UP000095284">
    <property type="component" value="Unplaced"/>
</dbReference>
<dbReference type="Pfam" id="PF03564">
    <property type="entry name" value="DUF1759"/>
    <property type="match status" value="1"/>
</dbReference>
<sequence length="1319" mass="149765">MHRAFTPDQHFPPDELPEPQFPRQSAFRSTRDPQVQNEPSFHPVQNSALNSFLNRPTGQVLVENENRVVHPSQAPARNPFLNRPFPVRPSPPENSCSVPYQKLPKFDEIPLFSGDLTAFKPFWDYFEPRIHLVPAPAYEKMIRLQHALKGGSAAYIVENRARTLEDYESVITILTTRYLDQSKIEDFLEFELLAISPPIHDDSRSLLEFADKIDTFKSRFRHNRSEIPRNVVKKLFYKLDTETRRHATLRSSVKGYDLNNVDDFLKFLYELAAETEKWFFAPGKENVKPQTRSNPVVTPKNHFRIHGSVDTPSGCPFCSENHKASDCSKVKSYDARMQSLKVQRKCFRCFDPNHLSSAFPAPAYEKMIRLQHALKGGSAAYIVENRARTLEDYESVITILTTRYLDQSKIEDFLEFELLAISPPIHDDSRSLLEFADKIDTFKSRFRHNRSEIPRNVVKKLFYKLDTETRRHATLRSSVKGYDLNNVDDFLKFLYELAAETEKWFFAPGKENVKPQTRSNPVVTPKNHFRIHGSVDTPSGCPFCSENHKASDCSKVKSYDARMQSLKVQRKCFRCFDPNHLSSACERKFSCEKCGKNHQTFVCPPRSDLPVISPSNSVPVGDSESNALCFTIISSESKNEPPPVFPSQVGTKFCMISVNCQCSESVPPNPVNLFVDCGSDINFMKKSAVISDIPLVFDRNLIVSSFHGSIRVKSCRLNVVFSPNENQRFNFVPDVSHNPVGFTVHVVDDTLFERLKGSRFSRDVDVILGVDAMMALQFSVTEYRSDAGYQIVKTCLGYFEAGSRRPFTQLHPTNIVPPPLGSVVSKEQFSAPDVSVIPDAVPVSPALVSRQVHPPRCMLSSPCQDLKRRILVNGHMIDYGPKFPFKFTGDDPPTMAPGVSRLRVRICIFPRNDRQNGIKGREIANYGRINLCFVCIARLVVSNKIYFYLSIVCLRSYRLESISGRVKRALNHDSYSSCDMATTTRNLSSSPQLASRLVDLSVSDSRSVSPTMSPVVRNSTQIGRNITTRLNQLIRDFPSLVSILESISALETPRDDFVDPNIADYSDFPRDLEYFQDRIDIIDQALIKWDNIIEELSSFDIEASVLEEGVKSKYFEDHQLDSNLGKFRHLCRSGLLHSRRLKLVIPEQRFSSLTTCISPTSRRQSPVMHRAFTPDQHFPPDELPEPQFPRQSAFRSTRDPQVQNEPSFHPVQNSALNSFLNRPTGQVLVENENRVVHPSQAPARNPFLNRPFPVRPSPPENSCSVPYQKLPKFDEIPLFSVVKMQEEDPLFGLAAPPEMGLGFQEKIGAEAAIDEKLAV</sequence>